<accession>A0ABR3QAS1</accession>
<keyword evidence="2" id="KW-1185">Reference proteome</keyword>
<comment type="caution">
    <text evidence="1">The sequence shown here is derived from an EMBL/GenBank/DDBJ whole genome shotgun (WGS) entry which is preliminary data.</text>
</comment>
<dbReference type="Proteomes" id="UP001565368">
    <property type="component" value="Unassembled WGS sequence"/>
</dbReference>
<dbReference type="EMBL" id="JBBXJM010000002">
    <property type="protein sequence ID" value="KAL1411821.1"/>
    <property type="molecule type" value="Genomic_DNA"/>
</dbReference>
<sequence length="165" mass="18045">MLKTSSVSDDSDFEGLREDGRRSFEGLRGVLNTYIYSQKPPAYTDVKELMKSLDPFTRTTVARGDMDRAIFLANLATFVWTISVPDFAASLADDDKAQNAKGKSKSKAASLASAQDVVRRRNAVLVKAWTKFWSALGRQEAGVDDSALSLWLDLATQVGDSGDKS</sequence>
<organism evidence="1 2">
    <name type="scientific">Vanrija albida</name>
    <dbReference type="NCBI Taxonomy" id="181172"/>
    <lineage>
        <taxon>Eukaryota</taxon>
        <taxon>Fungi</taxon>
        <taxon>Dikarya</taxon>
        <taxon>Basidiomycota</taxon>
        <taxon>Agaricomycotina</taxon>
        <taxon>Tremellomycetes</taxon>
        <taxon>Trichosporonales</taxon>
        <taxon>Trichosporonaceae</taxon>
        <taxon>Vanrija</taxon>
    </lineage>
</organism>
<gene>
    <name evidence="1" type="ORF">Q8F55_002788</name>
</gene>
<reference evidence="1 2" key="1">
    <citation type="submission" date="2023-08" db="EMBL/GenBank/DDBJ databases">
        <title>Annotated Genome Sequence of Vanrija albida AlHP1.</title>
        <authorList>
            <person name="Herzog R."/>
        </authorList>
    </citation>
    <scope>NUCLEOTIDE SEQUENCE [LARGE SCALE GENOMIC DNA]</scope>
    <source>
        <strain evidence="1 2">AlHP1</strain>
    </source>
</reference>
<dbReference type="RefSeq" id="XP_069211765.1">
    <property type="nucleotide sequence ID" value="XM_069351379.1"/>
</dbReference>
<name>A0ABR3QAS1_9TREE</name>
<protein>
    <submittedName>
        <fullName evidence="1">Uncharacterized protein</fullName>
    </submittedName>
</protein>
<evidence type="ECO:0000313" key="2">
    <source>
        <dbReference type="Proteomes" id="UP001565368"/>
    </source>
</evidence>
<proteinExistence type="predicted"/>
<dbReference type="GeneID" id="95983831"/>
<evidence type="ECO:0000313" key="1">
    <source>
        <dbReference type="EMBL" id="KAL1411821.1"/>
    </source>
</evidence>